<proteinExistence type="predicted"/>
<feature type="region of interest" description="Disordered" evidence="1">
    <location>
        <begin position="1"/>
        <end position="51"/>
    </location>
</feature>
<protein>
    <submittedName>
        <fullName evidence="2">Uncharacterized protein</fullName>
    </submittedName>
</protein>
<evidence type="ECO:0000256" key="1">
    <source>
        <dbReference type="SAM" id="MobiDB-lite"/>
    </source>
</evidence>
<dbReference type="Gramene" id="KCW62251">
    <property type="protein sequence ID" value="KCW62251"/>
    <property type="gene ID" value="EUGRSUZ_H04911"/>
</dbReference>
<name>A0A059B8L3_EUCGR</name>
<organism evidence="2">
    <name type="scientific">Eucalyptus grandis</name>
    <name type="common">Flooded gum</name>
    <dbReference type="NCBI Taxonomy" id="71139"/>
    <lineage>
        <taxon>Eukaryota</taxon>
        <taxon>Viridiplantae</taxon>
        <taxon>Streptophyta</taxon>
        <taxon>Embryophyta</taxon>
        <taxon>Tracheophyta</taxon>
        <taxon>Spermatophyta</taxon>
        <taxon>Magnoliopsida</taxon>
        <taxon>eudicotyledons</taxon>
        <taxon>Gunneridae</taxon>
        <taxon>Pentapetalae</taxon>
        <taxon>rosids</taxon>
        <taxon>malvids</taxon>
        <taxon>Myrtales</taxon>
        <taxon>Myrtaceae</taxon>
        <taxon>Myrtoideae</taxon>
        <taxon>Eucalypteae</taxon>
        <taxon>Eucalyptus</taxon>
    </lineage>
</organism>
<accession>A0A059B8L3</accession>
<feature type="compositionally biased region" description="Low complexity" evidence="1">
    <location>
        <begin position="143"/>
        <end position="152"/>
    </location>
</feature>
<dbReference type="EMBL" id="KK198760">
    <property type="protein sequence ID" value="KCW62251.1"/>
    <property type="molecule type" value="Genomic_DNA"/>
</dbReference>
<feature type="compositionally biased region" description="Basic and acidic residues" evidence="1">
    <location>
        <begin position="156"/>
        <end position="167"/>
    </location>
</feature>
<reference evidence="2" key="1">
    <citation type="submission" date="2013-07" db="EMBL/GenBank/DDBJ databases">
        <title>The genome of Eucalyptus grandis.</title>
        <authorList>
            <person name="Schmutz J."/>
            <person name="Hayes R."/>
            <person name="Myburg A."/>
            <person name="Tuskan G."/>
            <person name="Grattapaglia D."/>
            <person name="Rokhsar D.S."/>
        </authorList>
    </citation>
    <scope>NUCLEOTIDE SEQUENCE</scope>
    <source>
        <tissue evidence="2">Leaf extractions</tissue>
    </source>
</reference>
<evidence type="ECO:0000313" key="2">
    <source>
        <dbReference type="EMBL" id="KCW62251.1"/>
    </source>
</evidence>
<dbReference type="InParanoid" id="A0A059B8L3"/>
<feature type="region of interest" description="Disordered" evidence="1">
    <location>
        <begin position="135"/>
        <end position="167"/>
    </location>
</feature>
<gene>
    <name evidence="2" type="ORF">EUGRSUZ_H04911</name>
</gene>
<dbReference type="AlphaFoldDB" id="A0A059B8L3"/>
<sequence>MATKAPPEKGQKTTRQTGKELCIKGKISKGREQDRDNEIGGRKDGKNSNKDGKALHGLVACLANHPVPFNLVNSRRRKTAIFTTKLRKLEEETQKHFPINLLNRHENTSHQKKIPKERKARKRLKLQSFSPYCTLHSNKKGLRSSSRPSSPLAPDPPRELDVLGHDGDPLRVDGAQVGVLKKPHQIGLRRLLQCRDGAALEPEVRLEVLRDLPHQPLERQLPDQQLRALLVLAYLPQRHRPGPEAMRLLDPAGRRGRLPRRLGGELLPRGLAAGGLPRRLLGSRHFSGASAAIEREV</sequence>